<evidence type="ECO:0000259" key="5">
    <source>
        <dbReference type="PROSITE" id="PS50021"/>
    </source>
</evidence>
<dbReference type="GeneID" id="17311559"/>
<dbReference type="HOGENOM" id="CLU_728521_0_0_1"/>
<dbReference type="InterPro" id="IPR001715">
    <property type="entry name" value="CH_dom"/>
</dbReference>
<evidence type="ECO:0000256" key="1">
    <source>
        <dbReference type="ARBA" id="ARBA00022723"/>
    </source>
</evidence>
<proteinExistence type="predicted"/>
<keyword evidence="1" id="KW-0479">Metal-binding</keyword>
<dbReference type="GO" id="GO:0008270">
    <property type="term" value="F:zinc ion binding"/>
    <property type="evidence" value="ECO:0007669"/>
    <property type="project" value="UniProtKB-KW"/>
</dbReference>
<keyword evidence="2 4" id="KW-0863">Zinc-finger</keyword>
<dbReference type="PROSITE" id="PS50089">
    <property type="entry name" value="ZF_RING_2"/>
    <property type="match status" value="1"/>
</dbReference>
<evidence type="ECO:0000256" key="4">
    <source>
        <dbReference type="PROSITE-ProRule" id="PRU00175"/>
    </source>
</evidence>
<dbReference type="PROSITE" id="PS00518">
    <property type="entry name" value="ZF_RING_1"/>
    <property type="match status" value="1"/>
</dbReference>
<dbReference type="PROSITE" id="PS50021">
    <property type="entry name" value="CH"/>
    <property type="match status" value="2"/>
</dbReference>
<gene>
    <name evidence="7" type="ORF">GUITHDRAFT_99698</name>
</gene>
<feature type="domain" description="Calponin-homology (CH)" evidence="5">
    <location>
        <begin position="8"/>
        <end position="111"/>
    </location>
</feature>
<keyword evidence="9" id="KW-1185">Reference proteome</keyword>
<dbReference type="InterPro" id="IPR001841">
    <property type="entry name" value="Znf_RING"/>
</dbReference>
<dbReference type="EMBL" id="JH992966">
    <property type="protein sequence ID" value="EKX55061.1"/>
    <property type="molecule type" value="Genomic_DNA"/>
</dbReference>
<dbReference type="SUPFAM" id="SSF47576">
    <property type="entry name" value="Calponin-homology domain, CH-domain"/>
    <property type="match status" value="1"/>
</dbReference>
<accession>L1K2K1</accession>
<sequence length="380" mass="41355">MQASAEEEEQLSCLRSWIASVIGDVCPSDLRAAFRDSQCLVALVDALDASKVLAPELSPRTEEDALLNFATIIDFLNRRGFRLATNAQGLMMSRDVKGVLQVLWAMAEFFVCIPQFSRYSQGKWREGAKRWVDAIVKRGAASAVEVEDFSSSFKDGVILLVIIAQAWPEAHVDVEMTVRQGHQECVELALCLAEQKFQVPSLLTPQEIMRGASPSCLLLYLACLHDRLVASDATAVVSPDFAGEKLLEAVQGRGDGPPLGGRGGTMEKFRRDGIKVDELLPTVDGGVICVLCMRGNVRPRWLGCFHAFCLDCLEAVAARSDDVANVRCPVCDFVSEIDLDDLAAMDDDGSTKLLPCVLGLTRSSQDPGDSLGETSDVQQL</sequence>
<dbReference type="Proteomes" id="UP000011087">
    <property type="component" value="Unassembled WGS sequence"/>
</dbReference>
<dbReference type="Pfam" id="PF00307">
    <property type="entry name" value="CH"/>
    <property type="match status" value="2"/>
</dbReference>
<evidence type="ECO:0000256" key="3">
    <source>
        <dbReference type="ARBA" id="ARBA00022833"/>
    </source>
</evidence>
<name>L1K2K1_GUITC</name>
<dbReference type="OrthoDB" id="10017054at2759"/>
<dbReference type="KEGG" id="gtt:GUITHDRAFT_99698"/>
<dbReference type="SMART" id="SM00184">
    <property type="entry name" value="RING"/>
    <property type="match status" value="1"/>
</dbReference>
<reference evidence="8" key="3">
    <citation type="submission" date="2015-06" db="UniProtKB">
        <authorList>
            <consortium name="EnsemblProtists"/>
        </authorList>
    </citation>
    <scope>IDENTIFICATION</scope>
</reference>
<evidence type="ECO:0000259" key="6">
    <source>
        <dbReference type="PROSITE" id="PS50089"/>
    </source>
</evidence>
<dbReference type="Gene3D" id="3.30.40.10">
    <property type="entry name" value="Zinc/RING finger domain, C3HC4 (zinc finger)"/>
    <property type="match status" value="1"/>
</dbReference>
<evidence type="ECO:0000313" key="8">
    <source>
        <dbReference type="EnsemblProtists" id="EKX55061"/>
    </source>
</evidence>
<dbReference type="STRING" id="905079.L1K2K1"/>
<reference evidence="7 9" key="1">
    <citation type="journal article" date="2012" name="Nature">
        <title>Algal genomes reveal evolutionary mosaicism and the fate of nucleomorphs.</title>
        <authorList>
            <consortium name="DOE Joint Genome Institute"/>
            <person name="Curtis B.A."/>
            <person name="Tanifuji G."/>
            <person name="Burki F."/>
            <person name="Gruber A."/>
            <person name="Irimia M."/>
            <person name="Maruyama S."/>
            <person name="Arias M.C."/>
            <person name="Ball S.G."/>
            <person name="Gile G.H."/>
            <person name="Hirakawa Y."/>
            <person name="Hopkins J.F."/>
            <person name="Kuo A."/>
            <person name="Rensing S.A."/>
            <person name="Schmutz J."/>
            <person name="Symeonidi A."/>
            <person name="Elias M."/>
            <person name="Eveleigh R.J."/>
            <person name="Herman E.K."/>
            <person name="Klute M.J."/>
            <person name="Nakayama T."/>
            <person name="Obornik M."/>
            <person name="Reyes-Prieto A."/>
            <person name="Armbrust E.V."/>
            <person name="Aves S.J."/>
            <person name="Beiko R.G."/>
            <person name="Coutinho P."/>
            <person name="Dacks J.B."/>
            <person name="Durnford D.G."/>
            <person name="Fast N.M."/>
            <person name="Green B.R."/>
            <person name="Grisdale C.J."/>
            <person name="Hempel F."/>
            <person name="Henrissat B."/>
            <person name="Hoppner M.P."/>
            <person name="Ishida K."/>
            <person name="Kim E."/>
            <person name="Koreny L."/>
            <person name="Kroth P.G."/>
            <person name="Liu Y."/>
            <person name="Malik S.B."/>
            <person name="Maier U.G."/>
            <person name="McRose D."/>
            <person name="Mock T."/>
            <person name="Neilson J.A."/>
            <person name="Onodera N.T."/>
            <person name="Poole A.M."/>
            <person name="Pritham E.J."/>
            <person name="Richards T.A."/>
            <person name="Rocap G."/>
            <person name="Roy S.W."/>
            <person name="Sarai C."/>
            <person name="Schaack S."/>
            <person name="Shirato S."/>
            <person name="Slamovits C.H."/>
            <person name="Spencer D.F."/>
            <person name="Suzuki S."/>
            <person name="Worden A.Z."/>
            <person name="Zauner S."/>
            <person name="Barry K."/>
            <person name="Bell C."/>
            <person name="Bharti A.K."/>
            <person name="Crow J.A."/>
            <person name="Grimwood J."/>
            <person name="Kramer R."/>
            <person name="Lindquist E."/>
            <person name="Lucas S."/>
            <person name="Salamov A."/>
            <person name="McFadden G.I."/>
            <person name="Lane C.E."/>
            <person name="Keeling P.J."/>
            <person name="Gray M.W."/>
            <person name="Grigoriev I.V."/>
            <person name="Archibald J.M."/>
        </authorList>
    </citation>
    <scope>NUCLEOTIDE SEQUENCE</scope>
    <source>
        <strain evidence="7 9">CCMP2712</strain>
    </source>
</reference>
<dbReference type="PaxDb" id="55529-EKX55061"/>
<dbReference type="InterPro" id="IPR036872">
    <property type="entry name" value="CH_dom_sf"/>
</dbReference>
<evidence type="ECO:0008006" key="10">
    <source>
        <dbReference type="Google" id="ProtNLM"/>
    </source>
</evidence>
<evidence type="ECO:0000256" key="2">
    <source>
        <dbReference type="ARBA" id="ARBA00022771"/>
    </source>
</evidence>
<protein>
    <recommendedName>
        <fullName evidence="10">RING-type domain-containing protein</fullName>
    </recommendedName>
</protein>
<feature type="domain" description="RING-type" evidence="6">
    <location>
        <begin position="289"/>
        <end position="332"/>
    </location>
</feature>
<dbReference type="SUPFAM" id="SSF57850">
    <property type="entry name" value="RING/U-box"/>
    <property type="match status" value="1"/>
</dbReference>
<feature type="domain" description="Calponin-homology (CH)" evidence="5">
    <location>
        <begin position="122"/>
        <end position="229"/>
    </location>
</feature>
<keyword evidence="3" id="KW-0862">Zinc</keyword>
<dbReference type="RefSeq" id="XP_005842041.1">
    <property type="nucleotide sequence ID" value="XM_005841984.1"/>
</dbReference>
<evidence type="ECO:0000313" key="9">
    <source>
        <dbReference type="Proteomes" id="UP000011087"/>
    </source>
</evidence>
<dbReference type="InterPro" id="IPR017907">
    <property type="entry name" value="Znf_RING_CS"/>
</dbReference>
<organism evidence="7">
    <name type="scientific">Guillardia theta (strain CCMP2712)</name>
    <name type="common">Cryptophyte</name>
    <dbReference type="NCBI Taxonomy" id="905079"/>
    <lineage>
        <taxon>Eukaryota</taxon>
        <taxon>Cryptophyceae</taxon>
        <taxon>Pyrenomonadales</taxon>
        <taxon>Geminigeraceae</taxon>
        <taxon>Guillardia</taxon>
    </lineage>
</organism>
<dbReference type="InterPro" id="IPR013083">
    <property type="entry name" value="Znf_RING/FYVE/PHD"/>
</dbReference>
<evidence type="ECO:0000313" key="7">
    <source>
        <dbReference type="EMBL" id="EKX55061.1"/>
    </source>
</evidence>
<dbReference type="EnsemblProtists" id="EKX55061">
    <property type="protein sequence ID" value="EKX55061"/>
    <property type="gene ID" value="GUITHDRAFT_99698"/>
</dbReference>
<dbReference type="Gene3D" id="1.10.418.10">
    <property type="entry name" value="Calponin-like domain"/>
    <property type="match status" value="2"/>
</dbReference>
<dbReference type="CDD" id="cd00014">
    <property type="entry name" value="CH_SF"/>
    <property type="match status" value="1"/>
</dbReference>
<dbReference type="AlphaFoldDB" id="L1K2K1"/>
<reference evidence="9" key="2">
    <citation type="submission" date="2012-11" db="EMBL/GenBank/DDBJ databases">
        <authorList>
            <person name="Kuo A."/>
            <person name="Curtis B.A."/>
            <person name="Tanifuji G."/>
            <person name="Burki F."/>
            <person name="Gruber A."/>
            <person name="Irimia M."/>
            <person name="Maruyama S."/>
            <person name="Arias M.C."/>
            <person name="Ball S.G."/>
            <person name="Gile G.H."/>
            <person name="Hirakawa Y."/>
            <person name="Hopkins J.F."/>
            <person name="Rensing S.A."/>
            <person name="Schmutz J."/>
            <person name="Symeonidi A."/>
            <person name="Elias M."/>
            <person name="Eveleigh R.J."/>
            <person name="Herman E.K."/>
            <person name="Klute M.J."/>
            <person name="Nakayama T."/>
            <person name="Obornik M."/>
            <person name="Reyes-Prieto A."/>
            <person name="Armbrust E.V."/>
            <person name="Aves S.J."/>
            <person name="Beiko R.G."/>
            <person name="Coutinho P."/>
            <person name="Dacks J.B."/>
            <person name="Durnford D.G."/>
            <person name="Fast N.M."/>
            <person name="Green B.R."/>
            <person name="Grisdale C."/>
            <person name="Hempe F."/>
            <person name="Henrissat B."/>
            <person name="Hoppner M.P."/>
            <person name="Ishida K.-I."/>
            <person name="Kim E."/>
            <person name="Koreny L."/>
            <person name="Kroth P.G."/>
            <person name="Liu Y."/>
            <person name="Malik S.-B."/>
            <person name="Maier U.G."/>
            <person name="McRose D."/>
            <person name="Mock T."/>
            <person name="Neilson J.A."/>
            <person name="Onodera N.T."/>
            <person name="Poole A.M."/>
            <person name="Pritham E.J."/>
            <person name="Richards T.A."/>
            <person name="Rocap G."/>
            <person name="Roy S.W."/>
            <person name="Sarai C."/>
            <person name="Schaack S."/>
            <person name="Shirato S."/>
            <person name="Slamovits C.H."/>
            <person name="Spencer D.F."/>
            <person name="Suzuki S."/>
            <person name="Worden A.Z."/>
            <person name="Zauner S."/>
            <person name="Barry K."/>
            <person name="Bell C."/>
            <person name="Bharti A.K."/>
            <person name="Crow J.A."/>
            <person name="Grimwood J."/>
            <person name="Kramer R."/>
            <person name="Lindquist E."/>
            <person name="Lucas S."/>
            <person name="Salamov A."/>
            <person name="McFadden G.I."/>
            <person name="Lane C.E."/>
            <person name="Keeling P.J."/>
            <person name="Gray M.W."/>
            <person name="Grigoriev I.V."/>
            <person name="Archibald J.M."/>
        </authorList>
    </citation>
    <scope>NUCLEOTIDE SEQUENCE</scope>
    <source>
        <strain evidence="9">CCMP2712</strain>
    </source>
</reference>